<dbReference type="InParanoid" id="E3JTG3"/>
<feature type="region of interest" description="Disordered" evidence="1">
    <location>
        <begin position="1"/>
        <end position="66"/>
    </location>
</feature>
<dbReference type="Proteomes" id="UP000008783">
    <property type="component" value="Unassembled WGS sequence"/>
</dbReference>
<accession>E3JTG3</accession>
<dbReference type="HOGENOM" id="CLU_1678787_0_0_1"/>
<gene>
    <name evidence="2" type="ORF">PGTG_01881</name>
</gene>
<organism evidence="2 3">
    <name type="scientific">Puccinia graminis f. sp. tritici (strain CRL 75-36-700-3 / race SCCL)</name>
    <name type="common">Black stem rust fungus</name>
    <dbReference type="NCBI Taxonomy" id="418459"/>
    <lineage>
        <taxon>Eukaryota</taxon>
        <taxon>Fungi</taxon>
        <taxon>Dikarya</taxon>
        <taxon>Basidiomycota</taxon>
        <taxon>Pucciniomycotina</taxon>
        <taxon>Pucciniomycetes</taxon>
        <taxon>Pucciniales</taxon>
        <taxon>Pucciniaceae</taxon>
        <taxon>Puccinia</taxon>
    </lineage>
</organism>
<dbReference type="OrthoDB" id="10459883at2759"/>
<name>E3JTG3_PUCGT</name>
<sequence>MSPSTRSGKTYSEASSITSSRRSSTTRSVSGRKPRSTAQVDADPIGGGQDQPTAKGLNPSSIKEGKTRAEINLAGTVQVDSQEESRIVDSQDIADEKRRKTISVIRPIKTTDRADLDPTIIREGQEETDNIGGDTNVDFVEETNADVRTPLGMVAVL</sequence>
<evidence type="ECO:0000313" key="3">
    <source>
        <dbReference type="Proteomes" id="UP000008783"/>
    </source>
</evidence>
<reference key="1">
    <citation type="submission" date="2007-01" db="EMBL/GenBank/DDBJ databases">
        <title>The Genome Sequence of Puccinia graminis f. sp. tritici Strain CRL 75-36-700-3.</title>
        <authorList>
            <consortium name="The Broad Institute Genome Sequencing Platform"/>
            <person name="Birren B."/>
            <person name="Lander E."/>
            <person name="Galagan J."/>
            <person name="Nusbaum C."/>
            <person name="Devon K."/>
            <person name="Cuomo C."/>
            <person name="Jaffe D."/>
            <person name="Butler J."/>
            <person name="Alvarez P."/>
            <person name="Gnerre S."/>
            <person name="Grabherr M."/>
            <person name="Mauceli E."/>
            <person name="Brockman W."/>
            <person name="Young S."/>
            <person name="LaButti K."/>
            <person name="Sykes S."/>
            <person name="DeCaprio D."/>
            <person name="Crawford M."/>
            <person name="Koehrsen M."/>
            <person name="Engels R."/>
            <person name="Montgomery P."/>
            <person name="Pearson M."/>
            <person name="Howarth C."/>
            <person name="Larson L."/>
            <person name="White J."/>
            <person name="Zeng Q."/>
            <person name="Kodira C."/>
            <person name="Yandava C."/>
            <person name="Alvarado L."/>
            <person name="O'Leary S."/>
            <person name="Szabo L."/>
            <person name="Dean R."/>
            <person name="Schein J."/>
        </authorList>
    </citation>
    <scope>NUCLEOTIDE SEQUENCE</scope>
    <source>
        <strain>CRL 75-36-700-3</strain>
    </source>
</reference>
<feature type="compositionally biased region" description="Low complexity" evidence="1">
    <location>
        <begin position="10"/>
        <end position="29"/>
    </location>
</feature>
<evidence type="ECO:0000256" key="1">
    <source>
        <dbReference type="SAM" id="MobiDB-lite"/>
    </source>
</evidence>
<dbReference type="VEuPathDB" id="FungiDB:PGTG_01881"/>
<reference evidence="3" key="2">
    <citation type="journal article" date="2011" name="Proc. Natl. Acad. Sci. U.S.A.">
        <title>Obligate biotrophy features unraveled by the genomic analysis of rust fungi.</title>
        <authorList>
            <person name="Duplessis S."/>
            <person name="Cuomo C.A."/>
            <person name="Lin Y.-C."/>
            <person name="Aerts A."/>
            <person name="Tisserant E."/>
            <person name="Veneault-Fourrey C."/>
            <person name="Joly D.L."/>
            <person name="Hacquard S."/>
            <person name="Amselem J."/>
            <person name="Cantarel B.L."/>
            <person name="Chiu R."/>
            <person name="Coutinho P.M."/>
            <person name="Feau N."/>
            <person name="Field M."/>
            <person name="Frey P."/>
            <person name="Gelhaye E."/>
            <person name="Goldberg J."/>
            <person name="Grabherr M.G."/>
            <person name="Kodira C.D."/>
            <person name="Kohler A."/>
            <person name="Kuees U."/>
            <person name="Lindquist E.A."/>
            <person name="Lucas S.M."/>
            <person name="Mago R."/>
            <person name="Mauceli E."/>
            <person name="Morin E."/>
            <person name="Murat C."/>
            <person name="Pangilinan J.L."/>
            <person name="Park R."/>
            <person name="Pearson M."/>
            <person name="Quesneville H."/>
            <person name="Rouhier N."/>
            <person name="Sakthikumar S."/>
            <person name="Salamov A.A."/>
            <person name="Schmutz J."/>
            <person name="Selles B."/>
            <person name="Shapiro H."/>
            <person name="Tanguay P."/>
            <person name="Tuskan G.A."/>
            <person name="Henrissat B."/>
            <person name="Van de Peer Y."/>
            <person name="Rouze P."/>
            <person name="Ellis J.G."/>
            <person name="Dodds P.N."/>
            <person name="Schein J.E."/>
            <person name="Zhong S."/>
            <person name="Hamelin R.C."/>
            <person name="Grigoriev I.V."/>
            <person name="Szabo L.J."/>
            <person name="Martin F."/>
        </authorList>
    </citation>
    <scope>NUCLEOTIDE SEQUENCE [LARGE SCALE GENOMIC DNA]</scope>
    <source>
        <strain evidence="3">CRL 75-36-700-3 / race SCCL</strain>
    </source>
</reference>
<dbReference type="KEGG" id="pgr:PGTG_01881"/>
<dbReference type="GeneID" id="10542754"/>
<dbReference type="EMBL" id="DS178263">
    <property type="protein sequence ID" value="EFP75288.1"/>
    <property type="molecule type" value="Genomic_DNA"/>
</dbReference>
<dbReference type="RefSeq" id="XP_003319707.1">
    <property type="nucleotide sequence ID" value="XM_003319659.1"/>
</dbReference>
<protein>
    <submittedName>
        <fullName evidence="2">Uncharacterized protein</fullName>
    </submittedName>
</protein>
<dbReference type="AlphaFoldDB" id="E3JTG3"/>
<proteinExistence type="predicted"/>
<keyword evidence="3" id="KW-1185">Reference proteome</keyword>
<evidence type="ECO:0000313" key="2">
    <source>
        <dbReference type="EMBL" id="EFP75288.1"/>
    </source>
</evidence>